<reference evidence="9 10" key="1">
    <citation type="submission" date="2018-05" db="EMBL/GenBank/DDBJ databases">
        <title>Complete genome sequence of Arcticibacterium luteifluviistationis SM1504T, a cytophagaceae bacterium isolated from Arctic surface seawater.</title>
        <authorList>
            <person name="Li Y."/>
            <person name="Qin Q.-L."/>
        </authorList>
    </citation>
    <scope>NUCLEOTIDE SEQUENCE [LARGE SCALE GENOMIC DNA]</scope>
    <source>
        <strain evidence="9 10">SM1504</strain>
    </source>
</reference>
<evidence type="ECO:0000256" key="3">
    <source>
        <dbReference type="ARBA" id="ARBA00022553"/>
    </source>
</evidence>
<evidence type="ECO:0000256" key="6">
    <source>
        <dbReference type="SAM" id="Coils"/>
    </source>
</evidence>
<dbReference type="InterPro" id="IPR005467">
    <property type="entry name" value="His_kinase_dom"/>
</dbReference>
<dbReference type="SUPFAM" id="SSF47384">
    <property type="entry name" value="Homodimeric domain of signal transducing histidine kinase"/>
    <property type="match status" value="1"/>
</dbReference>
<feature type="domain" description="Histidine kinase" evidence="8">
    <location>
        <begin position="235"/>
        <end position="452"/>
    </location>
</feature>
<accession>A0A2Z4GGN1</accession>
<dbReference type="Pfam" id="PF02518">
    <property type="entry name" value="HATPase_c"/>
    <property type="match status" value="1"/>
</dbReference>
<dbReference type="InterPro" id="IPR052162">
    <property type="entry name" value="Sensor_kinase/Photoreceptor"/>
</dbReference>
<dbReference type="Gene3D" id="1.10.287.130">
    <property type="match status" value="1"/>
</dbReference>
<keyword evidence="7" id="KW-1133">Transmembrane helix</keyword>
<feature type="transmembrane region" description="Helical" evidence="7">
    <location>
        <begin position="6"/>
        <end position="25"/>
    </location>
</feature>
<proteinExistence type="predicted"/>
<keyword evidence="7" id="KW-0812">Transmembrane</keyword>
<dbReference type="InterPro" id="IPR007891">
    <property type="entry name" value="CHASE3"/>
</dbReference>
<sequence>MKARSIDFLFLSSFVFLGVGIYMIYSFYHRFDSSNTLVDRSYEVQNKILDIESEFRSMLANQRSYLLSEDKDYLAKYNNKKVTVKKLTNELDSLVADNPIQIENLNSLKANLKTRISSLNEELSLMEKAFFSAKLIRKHIIASSNDSEQFIQEIKNMNAIESKLMKTRLASKIDGEKKIPVLFSFIILLAISVIAFTYFKLKTVLNEKVNLLVHKRRLVQKVSKTNAELKHYAYVSSHDLQEPLRKISIFSDLSSEALKNNEKDKLEKYLKKIGVSSKNAIDLAKRLMNHAQLNEDEQDLIKIKPSDIFSKVASELKESNELNITLKYSVEDTPELLVYPKRVEMLFRNIISNSIKFKKENGSEVSIELAYDKLKNEYHRITISDNGVGFDSKYTEKVFNLFNDLKLHKNSSKKSFGLNACRKIMESHHGEILAESEPSVGSKIICLFPIES</sequence>
<dbReference type="PANTHER" id="PTHR43304:SF1">
    <property type="entry name" value="PAC DOMAIN-CONTAINING PROTEIN"/>
    <property type="match status" value="1"/>
</dbReference>
<keyword evidence="10" id="KW-1185">Reference proteome</keyword>
<dbReference type="Pfam" id="PF05227">
    <property type="entry name" value="CHASE3"/>
    <property type="match status" value="1"/>
</dbReference>
<dbReference type="EC" id="2.7.13.3" evidence="2"/>
<evidence type="ECO:0000256" key="7">
    <source>
        <dbReference type="SAM" id="Phobius"/>
    </source>
</evidence>
<evidence type="ECO:0000313" key="9">
    <source>
        <dbReference type="EMBL" id="AWW00397.1"/>
    </source>
</evidence>
<protein>
    <recommendedName>
        <fullName evidence="2">histidine kinase</fullName>
        <ecNumber evidence="2">2.7.13.3</ecNumber>
    </recommendedName>
</protein>
<dbReference type="OrthoDB" id="9124519at2"/>
<dbReference type="Gene3D" id="3.30.565.10">
    <property type="entry name" value="Histidine kinase-like ATPase, C-terminal domain"/>
    <property type="match status" value="1"/>
</dbReference>
<evidence type="ECO:0000259" key="8">
    <source>
        <dbReference type="PROSITE" id="PS50109"/>
    </source>
</evidence>
<gene>
    <name evidence="9" type="ORF">DJ013_20345</name>
</gene>
<evidence type="ECO:0000256" key="1">
    <source>
        <dbReference type="ARBA" id="ARBA00000085"/>
    </source>
</evidence>
<evidence type="ECO:0000256" key="5">
    <source>
        <dbReference type="ARBA" id="ARBA00022777"/>
    </source>
</evidence>
<dbReference type="SMART" id="SM00387">
    <property type="entry name" value="HATPase_c"/>
    <property type="match status" value="1"/>
</dbReference>
<dbReference type="AlphaFoldDB" id="A0A2Z4GGN1"/>
<dbReference type="RefSeq" id="WP_111373763.1">
    <property type="nucleotide sequence ID" value="NZ_CP029480.1"/>
</dbReference>
<name>A0A2Z4GGN1_9BACT</name>
<keyword evidence="3" id="KW-0597">Phosphoprotein</keyword>
<keyword evidence="6" id="KW-0175">Coiled coil</keyword>
<evidence type="ECO:0000313" key="10">
    <source>
        <dbReference type="Proteomes" id="UP000249873"/>
    </source>
</evidence>
<keyword evidence="7" id="KW-0472">Membrane</keyword>
<dbReference type="PANTHER" id="PTHR43304">
    <property type="entry name" value="PHYTOCHROME-LIKE PROTEIN CPH1"/>
    <property type="match status" value="1"/>
</dbReference>
<feature type="transmembrane region" description="Helical" evidence="7">
    <location>
        <begin position="179"/>
        <end position="199"/>
    </location>
</feature>
<organism evidence="9 10">
    <name type="scientific">Arcticibacterium luteifluviistationis</name>
    <dbReference type="NCBI Taxonomy" id="1784714"/>
    <lineage>
        <taxon>Bacteria</taxon>
        <taxon>Pseudomonadati</taxon>
        <taxon>Bacteroidota</taxon>
        <taxon>Cytophagia</taxon>
        <taxon>Cytophagales</taxon>
        <taxon>Leadbetterellaceae</taxon>
        <taxon>Arcticibacterium</taxon>
    </lineage>
</organism>
<dbReference type="CDD" id="cd19410">
    <property type="entry name" value="HK9-like_sensor"/>
    <property type="match status" value="1"/>
</dbReference>
<evidence type="ECO:0000256" key="4">
    <source>
        <dbReference type="ARBA" id="ARBA00022679"/>
    </source>
</evidence>
<dbReference type="InterPro" id="IPR036097">
    <property type="entry name" value="HisK_dim/P_sf"/>
</dbReference>
<dbReference type="SUPFAM" id="SSF55874">
    <property type="entry name" value="ATPase domain of HSP90 chaperone/DNA topoisomerase II/histidine kinase"/>
    <property type="match status" value="1"/>
</dbReference>
<dbReference type="EMBL" id="CP029480">
    <property type="protein sequence ID" value="AWW00397.1"/>
    <property type="molecule type" value="Genomic_DNA"/>
</dbReference>
<dbReference type="InterPro" id="IPR036890">
    <property type="entry name" value="HATPase_C_sf"/>
</dbReference>
<comment type="catalytic activity">
    <reaction evidence="1">
        <text>ATP + protein L-histidine = ADP + protein N-phospho-L-histidine.</text>
        <dbReference type="EC" id="2.7.13.3"/>
    </reaction>
</comment>
<keyword evidence="5" id="KW-0418">Kinase</keyword>
<keyword evidence="4" id="KW-0808">Transferase</keyword>
<dbReference type="KEGG" id="als:DJ013_20345"/>
<dbReference type="Proteomes" id="UP000249873">
    <property type="component" value="Chromosome"/>
</dbReference>
<feature type="coiled-coil region" evidence="6">
    <location>
        <begin position="77"/>
        <end position="129"/>
    </location>
</feature>
<dbReference type="GO" id="GO:0000155">
    <property type="term" value="F:phosphorelay sensor kinase activity"/>
    <property type="evidence" value="ECO:0007669"/>
    <property type="project" value="InterPro"/>
</dbReference>
<evidence type="ECO:0000256" key="2">
    <source>
        <dbReference type="ARBA" id="ARBA00012438"/>
    </source>
</evidence>
<dbReference type="PROSITE" id="PS50109">
    <property type="entry name" value="HIS_KIN"/>
    <property type="match status" value="1"/>
</dbReference>
<dbReference type="InterPro" id="IPR003594">
    <property type="entry name" value="HATPase_dom"/>
</dbReference>